<reference evidence="3" key="1">
    <citation type="submission" date="2021-06" db="EMBL/GenBank/DDBJ databases">
        <authorList>
            <person name="Kallberg Y."/>
            <person name="Tangrot J."/>
            <person name="Rosling A."/>
        </authorList>
    </citation>
    <scope>NUCLEOTIDE SEQUENCE</scope>
    <source>
        <strain evidence="3">CL551</strain>
    </source>
</reference>
<comment type="caution">
    <text evidence="3">The sequence shown here is derived from an EMBL/GenBank/DDBJ whole genome shotgun (WGS) entry which is preliminary data.</text>
</comment>
<dbReference type="Pfam" id="PF07714">
    <property type="entry name" value="PK_Tyr_Ser-Thr"/>
    <property type="match status" value="1"/>
</dbReference>
<dbReference type="Proteomes" id="UP000789342">
    <property type="component" value="Unassembled WGS sequence"/>
</dbReference>
<evidence type="ECO:0000313" key="3">
    <source>
        <dbReference type="EMBL" id="CAG8506700.1"/>
    </source>
</evidence>
<evidence type="ECO:0000313" key="4">
    <source>
        <dbReference type="Proteomes" id="UP000789342"/>
    </source>
</evidence>
<dbReference type="Pfam" id="PF08238">
    <property type="entry name" value="Sel1"/>
    <property type="match status" value="2"/>
</dbReference>
<dbReference type="InterPro" id="IPR008266">
    <property type="entry name" value="Tyr_kinase_AS"/>
</dbReference>
<keyword evidence="4" id="KW-1185">Reference proteome</keyword>
<dbReference type="OrthoDB" id="2384430at2759"/>
<feature type="compositionally biased region" description="Low complexity" evidence="1">
    <location>
        <begin position="177"/>
        <end position="192"/>
    </location>
</feature>
<gene>
    <name evidence="3" type="ORF">AMORRO_LOCUS3524</name>
</gene>
<dbReference type="AlphaFoldDB" id="A0A9N8ZTL6"/>
<feature type="region of interest" description="Disordered" evidence="1">
    <location>
        <begin position="172"/>
        <end position="192"/>
    </location>
</feature>
<dbReference type="GO" id="GO:0005737">
    <property type="term" value="C:cytoplasm"/>
    <property type="evidence" value="ECO:0007669"/>
    <property type="project" value="TreeGrafter"/>
</dbReference>
<dbReference type="PROSITE" id="PS50011">
    <property type="entry name" value="PROTEIN_KINASE_DOM"/>
    <property type="match status" value="1"/>
</dbReference>
<dbReference type="GO" id="GO:0004672">
    <property type="term" value="F:protein kinase activity"/>
    <property type="evidence" value="ECO:0007669"/>
    <property type="project" value="InterPro"/>
</dbReference>
<dbReference type="InterPro" id="IPR011990">
    <property type="entry name" value="TPR-like_helical_dom_sf"/>
</dbReference>
<dbReference type="InterPro" id="IPR036537">
    <property type="entry name" value="Adaptor_Cbl_N_dom_sf"/>
</dbReference>
<dbReference type="GO" id="GO:0007166">
    <property type="term" value="P:cell surface receptor signaling pathway"/>
    <property type="evidence" value="ECO:0007669"/>
    <property type="project" value="InterPro"/>
</dbReference>
<dbReference type="InterPro" id="IPR000719">
    <property type="entry name" value="Prot_kinase_dom"/>
</dbReference>
<dbReference type="Gene3D" id="1.25.40.10">
    <property type="entry name" value="Tetratricopeptide repeat domain"/>
    <property type="match status" value="1"/>
</dbReference>
<dbReference type="InterPro" id="IPR011009">
    <property type="entry name" value="Kinase-like_dom_sf"/>
</dbReference>
<protein>
    <submittedName>
        <fullName evidence="3">2968_t:CDS:1</fullName>
    </submittedName>
</protein>
<evidence type="ECO:0000259" key="2">
    <source>
        <dbReference type="PROSITE" id="PS50011"/>
    </source>
</evidence>
<feature type="domain" description="Protein kinase" evidence="2">
    <location>
        <begin position="201"/>
        <end position="470"/>
    </location>
</feature>
<dbReference type="SUPFAM" id="SSF81901">
    <property type="entry name" value="HCP-like"/>
    <property type="match status" value="1"/>
</dbReference>
<evidence type="ECO:0000256" key="1">
    <source>
        <dbReference type="SAM" id="MobiDB-lite"/>
    </source>
</evidence>
<dbReference type="PANTHER" id="PTHR23257">
    <property type="entry name" value="SERINE-THREONINE PROTEIN KINASE"/>
    <property type="match status" value="1"/>
</dbReference>
<dbReference type="InterPro" id="IPR001245">
    <property type="entry name" value="Ser-Thr/Tyr_kinase_cat_dom"/>
</dbReference>
<name>A0A9N8ZTL6_9GLOM</name>
<dbReference type="GO" id="GO:0005524">
    <property type="term" value="F:ATP binding"/>
    <property type="evidence" value="ECO:0007669"/>
    <property type="project" value="InterPro"/>
</dbReference>
<dbReference type="InterPro" id="IPR050167">
    <property type="entry name" value="Ser_Thr_protein_kinase"/>
</dbReference>
<proteinExistence type="predicted"/>
<dbReference type="SUPFAM" id="SSF56112">
    <property type="entry name" value="Protein kinase-like (PK-like)"/>
    <property type="match status" value="1"/>
</dbReference>
<dbReference type="EMBL" id="CAJVPV010001731">
    <property type="protein sequence ID" value="CAG8506700.1"/>
    <property type="molecule type" value="Genomic_DNA"/>
</dbReference>
<dbReference type="PANTHER" id="PTHR23257:SF873">
    <property type="entry name" value="MIXED LINEAGE KINASE DOMAIN-LIKE PROTEIN"/>
    <property type="match status" value="1"/>
</dbReference>
<dbReference type="SMART" id="SM00671">
    <property type="entry name" value="SEL1"/>
    <property type="match status" value="3"/>
</dbReference>
<dbReference type="InterPro" id="IPR006597">
    <property type="entry name" value="Sel1-like"/>
</dbReference>
<sequence length="663" mass="78140">MRFYFVPNIWSKLNDPYANYVIVFDAIRDGFREINNINDRAIHFTWACNELVERVLTSEQYINEIERNRNRYRPFLSDQHTLPKFQSFRDTLYKMIEFTDKVSKTDSLMNFQLKEEIEKKFFELIDEFDEVLRKLDFPTIQYKKEKFNQFLRNDFKEYIKFFENKPVTTTIESGENSKGPMTTTTGSSGNSKGQVEESIVAIFPQKIDISEYKVVYEKQGTRIKAMAKRSDKNSIYAFKKLSSNISTKSKEYIIQKTAVLQRFSESSYIISFYGIAEHNRESFIVTEWARYGSLKEYYRIFGPLEWYKKIEFALDICRGLSFLHSSGILHHDVCSENVLILENRKAKISNLEWVKESEKSTTMKKLPTETLRYMAPEKMNTRNLKYNVRCEIFSYGMLLWEIAEEKVPYSDEEDFKVVRKLVTENKRENFSSNASDEWKNLFEETTHHEPEKRPAMSEICQTLLQLHKRHQQGHESQEIEKLDSPLPMSEFDSNLEFDDAIFKSVISLEDAIKESRKEDGDIEKAWKSFNVYAEYDVPIAKFWMGRLLYDDKILFSDDKERDERKLQDAANYFKESADENVADAQFYYANCLEKGKGVNKNIRKACEYYKKSADNGNICGMYSYGYIIYNGYCGTKNIEEGLKYMKMAADNGHKRAMKSPEQN</sequence>
<dbReference type="PROSITE" id="PS00109">
    <property type="entry name" value="PROTEIN_KINASE_TYR"/>
    <property type="match status" value="1"/>
</dbReference>
<dbReference type="Gene3D" id="1.10.510.10">
    <property type="entry name" value="Transferase(Phosphotransferase) domain 1"/>
    <property type="match status" value="1"/>
</dbReference>
<organism evidence="3 4">
    <name type="scientific">Acaulospora morrowiae</name>
    <dbReference type="NCBI Taxonomy" id="94023"/>
    <lineage>
        <taxon>Eukaryota</taxon>
        <taxon>Fungi</taxon>
        <taxon>Fungi incertae sedis</taxon>
        <taxon>Mucoromycota</taxon>
        <taxon>Glomeromycotina</taxon>
        <taxon>Glomeromycetes</taxon>
        <taxon>Diversisporales</taxon>
        <taxon>Acaulosporaceae</taxon>
        <taxon>Acaulospora</taxon>
    </lineage>
</organism>
<accession>A0A9N8ZTL6</accession>
<dbReference type="Gene3D" id="1.20.930.20">
    <property type="entry name" value="Adaptor protein Cbl, N-terminal domain"/>
    <property type="match status" value="1"/>
</dbReference>